<dbReference type="PROSITE" id="PS00211">
    <property type="entry name" value="ABC_TRANSPORTER_1"/>
    <property type="match status" value="1"/>
</dbReference>
<dbReference type="Gene3D" id="3.40.50.300">
    <property type="entry name" value="P-loop containing nucleotide triphosphate hydrolases"/>
    <property type="match status" value="1"/>
</dbReference>
<proteinExistence type="inferred from homology"/>
<keyword evidence="3" id="KW-0547">Nucleotide-binding</keyword>
<evidence type="ECO:0000256" key="2">
    <source>
        <dbReference type="ARBA" id="ARBA00022448"/>
    </source>
</evidence>
<gene>
    <name evidence="6" type="ORF">GCM10009675_08930</name>
</gene>
<comment type="caution">
    <text evidence="6">The sequence shown here is derived from an EMBL/GenBank/DDBJ whole genome shotgun (WGS) entry which is preliminary data.</text>
</comment>
<dbReference type="CDD" id="cd03225">
    <property type="entry name" value="ABC_cobalt_CbiO_domain1"/>
    <property type="match status" value="1"/>
</dbReference>
<protein>
    <submittedName>
        <fullName evidence="6">ABC transporter ATP-binding protein</fullName>
    </submittedName>
</protein>
<accession>A0ABP4FSC7</accession>
<name>A0ABP4FSC7_9PSEU</name>
<dbReference type="Proteomes" id="UP001500467">
    <property type="component" value="Unassembled WGS sequence"/>
</dbReference>
<organism evidence="6 7">
    <name type="scientific">Prauserella alba</name>
    <dbReference type="NCBI Taxonomy" id="176898"/>
    <lineage>
        <taxon>Bacteria</taxon>
        <taxon>Bacillati</taxon>
        <taxon>Actinomycetota</taxon>
        <taxon>Actinomycetes</taxon>
        <taxon>Pseudonocardiales</taxon>
        <taxon>Pseudonocardiaceae</taxon>
        <taxon>Prauserella</taxon>
    </lineage>
</organism>
<dbReference type="InterPro" id="IPR017871">
    <property type="entry name" value="ABC_transporter-like_CS"/>
</dbReference>
<feature type="domain" description="ABC transporter" evidence="5">
    <location>
        <begin position="11"/>
        <end position="230"/>
    </location>
</feature>
<dbReference type="SUPFAM" id="SSF52540">
    <property type="entry name" value="P-loop containing nucleoside triphosphate hydrolases"/>
    <property type="match status" value="1"/>
</dbReference>
<evidence type="ECO:0000256" key="1">
    <source>
        <dbReference type="ARBA" id="ARBA00005417"/>
    </source>
</evidence>
<evidence type="ECO:0000313" key="7">
    <source>
        <dbReference type="Proteomes" id="UP001500467"/>
    </source>
</evidence>
<dbReference type="Pfam" id="PF00005">
    <property type="entry name" value="ABC_tran"/>
    <property type="match status" value="1"/>
</dbReference>
<evidence type="ECO:0000256" key="3">
    <source>
        <dbReference type="ARBA" id="ARBA00022741"/>
    </source>
</evidence>
<evidence type="ECO:0000313" key="6">
    <source>
        <dbReference type="EMBL" id="GAA1196083.1"/>
    </source>
</evidence>
<dbReference type="PANTHER" id="PTHR43553">
    <property type="entry name" value="HEAVY METAL TRANSPORTER"/>
    <property type="match status" value="1"/>
</dbReference>
<dbReference type="InterPro" id="IPR027417">
    <property type="entry name" value="P-loop_NTPase"/>
</dbReference>
<comment type="similarity">
    <text evidence="1">Belongs to the ABC transporter superfamily.</text>
</comment>
<dbReference type="InterPro" id="IPR003439">
    <property type="entry name" value="ABC_transporter-like_ATP-bd"/>
</dbReference>
<dbReference type="SMART" id="SM00382">
    <property type="entry name" value="AAA"/>
    <property type="match status" value="1"/>
</dbReference>
<dbReference type="PROSITE" id="PS50893">
    <property type="entry name" value="ABC_TRANSPORTER_2"/>
    <property type="match status" value="1"/>
</dbReference>
<keyword evidence="7" id="KW-1185">Reference proteome</keyword>
<reference evidence="7" key="1">
    <citation type="journal article" date="2019" name="Int. J. Syst. Evol. Microbiol.">
        <title>The Global Catalogue of Microorganisms (GCM) 10K type strain sequencing project: providing services to taxonomists for standard genome sequencing and annotation.</title>
        <authorList>
            <consortium name="The Broad Institute Genomics Platform"/>
            <consortium name="The Broad Institute Genome Sequencing Center for Infectious Disease"/>
            <person name="Wu L."/>
            <person name="Ma J."/>
        </authorList>
    </citation>
    <scope>NUCLEOTIDE SEQUENCE [LARGE SCALE GENOMIC DNA]</scope>
    <source>
        <strain evidence="7">JCM 13022</strain>
    </source>
</reference>
<keyword evidence="4 6" id="KW-0067">ATP-binding</keyword>
<evidence type="ECO:0000256" key="4">
    <source>
        <dbReference type="ARBA" id="ARBA00022840"/>
    </source>
</evidence>
<dbReference type="PANTHER" id="PTHR43553:SF24">
    <property type="entry name" value="ENERGY-COUPLING FACTOR TRANSPORTER ATP-BINDING PROTEIN ECFA1"/>
    <property type="match status" value="1"/>
</dbReference>
<evidence type="ECO:0000259" key="5">
    <source>
        <dbReference type="PROSITE" id="PS50893"/>
    </source>
</evidence>
<dbReference type="GO" id="GO:0005524">
    <property type="term" value="F:ATP binding"/>
    <property type="evidence" value="ECO:0007669"/>
    <property type="project" value="UniProtKB-KW"/>
</dbReference>
<dbReference type="InterPro" id="IPR003593">
    <property type="entry name" value="AAA+_ATPase"/>
</dbReference>
<dbReference type="EMBL" id="BAAALM010000004">
    <property type="protein sequence ID" value="GAA1196083.1"/>
    <property type="molecule type" value="Genomic_DNA"/>
</dbReference>
<sequence>MRRDVDGCAVIEFEGVGHTYDTNPVVSDVDMKLDERRVAFVGANGSGKSTVARMINGLVVPTRGRVRVDGLDTATEGRKVRKHVGFVFTNPDSQIVMPTAGEDVAFSLRGSGLSKKDRAARAAEVLAEYDLDPEHPAHQLSGGQKQLLALCSMLVLDPDVLVCDEPTTLLDLRNKRRFIDLLAQLRQQVVLVTHDLDLLDGFERVLVFDEGRVVADDEPATAVRYYRGLVS</sequence>
<dbReference type="InterPro" id="IPR050095">
    <property type="entry name" value="ECF_ABC_transporter_ATP-bd"/>
</dbReference>
<dbReference type="InterPro" id="IPR015856">
    <property type="entry name" value="ABC_transpr_CbiO/EcfA_su"/>
</dbReference>
<keyword evidence="2" id="KW-0813">Transport</keyword>